<sequence length="413" mass="46170">MLKVLTSSRASVTAADDDELPVITVVNAANWTDADSIELFSLKSEDLVSKAATSALNSQVAPPRGARKQKNVQIPNSSSAVSAPLETHREKKTVKPRTISQSSKAVMMWVSSHDSQLSVKSPRPAVKNVIFLSSAEISKSTENKDKVRRRVPLKLTSLKHQLTQEGKGCVKSKVEADPGWSRLGPHADLQVKKIPASPQCHQLVPVDQTPAAALEAKDEQQPPRSARSLRPRNKPVLLQPACERMQRRHTRDQHHTSKHKLDVKTDMDRIDWENLQRQTYLWRRRALPADSQCSAIENKADHVPDSLHPAPIPSSHLQSKNLLTTGAAICQNEDYMNGIWQCCSRFLTSKYKSRPLRNDDFKFWFSTYWNPAQHAVNADDQSDAELWVKEGDPPPNSKQSSLVSNTEGRTRSV</sequence>
<accession>A0AAV1NKJ1</accession>
<keyword evidence="3" id="KW-1185">Reference proteome</keyword>
<evidence type="ECO:0000313" key="2">
    <source>
        <dbReference type="EMBL" id="CAK6959675.1"/>
    </source>
</evidence>
<proteinExistence type="predicted"/>
<feature type="region of interest" description="Disordered" evidence="1">
    <location>
        <begin position="58"/>
        <end position="99"/>
    </location>
</feature>
<reference evidence="2 3" key="1">
    <citation type="submission" date="2024-01" db="EMBL/GenBank/DDBJ databases">
        <authorList>
            <person name="Alioto T."/>
            <person name="Alioto T."/>
            <person name="Gomez Garrido J."/>
        </authorList>
    </citation>
    <scope>NUCLEOTIDE SEQUENCE [LARGE SCALE GENOMIC DNA]</scope>
</reference>
<gene>
    <name evidence="2" type="ORF">FSCOSCO3_A033425</name>
</gene>
<name>A0AAV1NKJ1_SCOSC</name>
<evidence type="ECO:0000256" key="1">
    <source>
        <dbReference type="SAM" id="MobiDB-lite"/>
    </source>
</evidence>
<feature type="compositionally biased region" description="Polar residues" evidence="1">
    <location>
        <begin position="71"/>
        <end position="81"/>
    </location>
</feature>
<dbReference type="Proteomes" id="UP001314229">
    <property type="component" value="Unassembled WGS sequence"/>
</dbReference>
<comment type="caution">
    <text evidence="2">The sequence shown here is derived from an EMBL/GenBank/DDBJ whole genome shotgun (WGS) entry which is preliminary data.</text>
</comment>
<protein>
    <submittedName>
        <fullName evidence="2">Uncharacterized protein LOC127375919</fullName>
    </submittedName>
</protein>
<organism evidence="2 3">
    <name type="scientific">Scomber scombrus</name>
    <name type="common">Atlantic mackerel</name>
    <name type="synonym">Scomber vernalis</name>
    <dbReference type="NCBI Taxonomy" id="13677"/>
    <lineage>
        <taxon>Eukaryota</taxon>
        <taxon>Metazoa</taxon>
        <taxon>Chordata</taxon>
        <taxon>Craniata</taxon>
        <taxon>Vertebrata</taxon>
        <taxon>Euteleostomi</taxon>
        <taxon>Actinopterygii</taxon>
        <taxon>Neopterygii</taxon>
        <taxon>Teleostei</taxon>
        <taxon>Neoteleostei</taxon>
        <taxon>Acanthomorphata</taxon>
        <taxon>Pelagiaria</taxon>
        <taxon>Scombriformes</taxon>
        <taxon>Scombridae</taxon>
        <taxon>Scomber</taxon>
    </lineage>
</organism>
<feature type="compositionally biased region" description="Polar residues" evidence="1">
    <location>
        <begin position="397"/>
        <end position="407"/>
    </location>
</feature>
<feature type="region of interest" description="Disordered" evidence="1">
    <location>
        <begin position="380"/>
        <end position="413"/>
    </location>
</feature>
<dbReference type="AlphaFoldDB" id="A0AAV1NKJ1"/>
<dbReference type="EMBL" id="CAWUFR010000040">
    <property type="protein sequence ID" value="CAK6959675.1"/>
    <property type="molecule type" value="Genomic_DNA"/>
</dbReference>
<evidence type="ECO:0000313" key="3">
    <source>
        <dbReference type="Proteomes" id="UP001314229"/>
    </source>
</evidence>